<dbReference type="EMBL" id="LCJB01000018">
    <property type="protein sequence ID" value="KKT71382.1"/>
    <property type="molecule type" value="Genomic_DNA"/>
</dbReference>
<evidence type="ECO:0000313" key="2">
    <source>
        <dbReference type="EMBL" id="KKT71382.1"/>
    </source>
</evidence>
<feature type="domain" description="Extradiol ring-cleavage dioxygenase class III enzyme subunit B" evidence="1">
    <location>
        <begin position="5"/>
        <end position="256"/>
    </location>
</feature>
<organism evidence="2 3">
    <name type="scientific">Candidatus Uhrbacteria bacterium GW2011_GWF2_44_350</name>
    <dbReference type="NCBI Taxonomy" id="1619000"/>
    <lineage>
        <taxon>Bacteria</taxon>
        <taxon>Candidatus Uhriibacteriota</taxon>
    </lineage>
</organism>
<evidence type="ECO:0000259" key="1">
    <source>
        <dbReference type="Pfam" id="PF02900"/>
    </source>
</evidence>
<dbReference type="NCBIfam" id="TIGR04336">
    <property type="entry name" value="AmmeMemoSam_B"/>
    <property type="match status" value="1"/>
</dbReference>
<dbReference type="AlphaFoldDB" id="A0A0G1LRF0"/>
<dbReference type="Pfam" id="PF02900">
    <property type="entry name" value="LigB"/>
    <property type="match status" value="1"/>
</dbReference>
<dbReference type="CDD" id="cd07951">
    <property type="entry name" value="ED_3B_N_AMMECR1"/>
    <property type="match status" value="1"/>
</dbReference>
<proteinExistence type="predicted"/>
<name>A0A0G1LRF0_9BACT</name>
<evidence type="ECO:0000313" key="3">
    <source>
        <dbReference type="Proteomes" id="UP000034154"/>
    </source>
</evidence>
<dbReference type="Gene3D" id="3.40.830.10">
    <property type="entry name" value="LigB-like"/>
    <property type="match status" value="1"/>
</dbReference>
<gene>
    <name evidence="2" type="ORF">UW63_C0018G0017</name>
</gene>
<dbReference type="GO" id="GO:0016702">
    <property type="term" value="F:oxidoreductase activity, acting on single donors with incorporation of molecular oxygen, incorporation of two atoms of oxygen"/>
    <property type="evidence" value="ECO:0007669"/>
    <property type="project" value="UniProtKB-ARBA"/>
</dbReference>
<reference evidence="2 3" key="1">
    <citation type="journal article" date="2015" name="Nature">
        <title>rRNA introns, odd ribosomes, and small enigmatic genomes across a large radiation of phyla.</title>
        <authorList>
            <person name="Brown C.T."/>
            <person name="Hug L.A."/>
            <person name="Thomas B.C."/>
            <person name="Sharon I."/>
            <person name="Castelle C.J."/>
            <person name="Singh A."/>
            <person name="Wilkins M.J."/>
            <person name="Williams K.H."/>
            <person name="Banfield J.F."/>
        </authorList>
    </citation>
    <scope>NUCLEOTIDE SEQUENCE [LARGE SCALE GENOMIC DNA]</scope>
</reference>
<dbReference type="InterPro" id="IPR004183">
    <property type="entry name" value="Xdiol_dOase_suB"/>
</dbReference>
<dbReference type="GO" id="GO:0008198">
    <property type="term" value="F:ferrous iron binding"/>
    <property type="evidence" value="ECO:0007669"/>
    <property type="project" value="InterPro"/>
</dbReference>
<sequence length="263" mass="28855">MLVFAAHIPHTPLVLPSVGREYIEELKKTRDALKIVAEELYATQPEVIIILAGHGNPTPEVFSANFNNFFNTDLAEFGDLVTKLKYPSEISCLDKLQRLARHSEIPFTLFSDPSLGHAVAVPLITLTEKLKKFSVLPLFTAPDLSAKAHFEFGKILKEIIAASDRRVALISSGDLSHALTKKSPAGLKPEGKKFDDAMREATKNINASGLLQLDPKFIKKASQCAYLSTLALLGVLEGTNTKAEELSYEAPFGVGYLTVMFRI</sequence>
<dbReference type="SUPFAM" id="SSF53213">
    <property type="entry name" value="LigB-like"/>
    <property type="match status" value="1"/>
</dbReference>
<dbReference type="Proteomes" id="UP000034154">
    <property type="component" value="Unassembled WGS sequence"/>
</dbReference>
<comment type="caution">
    <text evidence="2">The sequence shown here is derived from an EMBL/GenBank/DDBJ whole genome shotgun (WGS) entry which is preliminary data.</text>
</comment>
<accession>A0A0G1LRF0</accession>
<protein>
    <submittedName>
        <fullName evidence="2">AMMECR1 domain protein</fullName>
    </submittedName>
</protein>